<comment type="caution">
    <text evidence="3">The sequence shown here is derived from an EMBL/GenBank/DDBJ whole genome shotgun (WGS) entry which is preliminary data.</text>
</comment>
<name>A0ABQ8FFS5_9FUNG</name>
<feature type="signal peptide" evidence="2">
    <location>
        <begin position="1"/>
        <end position="18"/>
    </location>
</feature>
<proteinExistence type="predicted"/>
<reference evidence="3 4" key="1">
    <citation type="submission" date="2021-02" db="EMBL/GenBank/DDBJ databases">
        <title>Variation within the Batrachochytrium salamandrivorans European outbreak.</title>
        <authorList>
            <person name="Kelly M."/>
            <person name="Pasmans F."/>
            <person name="Shea T.P."/>
            <person name="Munoz J.F."/>
            <person name="Carranza S."/>
            <person name="Cuomo C.A."/>
            <person name="Martel A."/>
        </authorList>
    </citation>
    <scope>NUCLEOTIDE SEQUENCE [LARGE SCALE GENOMIC DNA]</scope>
    <source>
        <strain evidence="3 4">AMFP18/2</strain>
    </source>
</reference>
<dbReference type="EMBL" id="JAFCIX010000140">
    <property type="protein sequence ID" value="KAH6597583.1"/>
    <property type="molecule type" value="Genomic_DNA"/>
</dbReference>
<keyword evidence="4" id="KW-1185">Reference proteome</keyword>
<sequence>MKLISFAVISLLTITVSAQILPGTSAAKYALQSDQNLIHDKIRELTESCQIQQELVLKLRKPGKVEEKERETRLQMEKLEKEFETSDLSGVEETRIQRQYSIALHDSKEAQAALVAKKEKLKEAMEQRSYMKIKISILEENIEQKEEQDAKSKGPIGASPGSSPHRKILERQIDEVCRNAADLFDANKDANEILSKLDSVIDKTKDPKKELELSQTRNKLVNPYNKLLEEFWFVQSKCARAKELQMNFDWQPQSSGVGGVVQSLWQKFGMN</sequence>
<gene>
    <name evidence="3" type="ORF">BASA50_004351</name>
</gene>
<protein>
    <submittedName>
        <fullName evidence="3">Uncharacterized protein</fullName>
    </submittedName>
</protein>
<evidence type="ECO:0000256" key="1">
    <source>
        <dbReference type="SAM" id="MobiDB-lite"/>
    </source>
</evidence>
<feature type="region of interest" description="Disordered" evidence="1">
    <location>
        <begin position="144"/>
        <end position="165"/>
    </location>
</feature>
<evidence type="ECO:0000313" key="4">
    <source>
        <dbReference type="Proteomes" id="UP001648503"/>
    </source>
</evidence>
<accession>A0ABQ8FFS5</accession>
<keyword evidence="2" id="KW-0732">Signal</keyword>
<organism evidence="3 4">
    <name type="scientific">Batrachochytrium salamandrivorans</name>
    <dbReference type="NCBI Taxonomy" id="1357716"/>
    <lineage>
        <taxon>Eukaryota</taxon>
        <taxon>Fungi</taxon>
        <taxon>Fungi incertae sedis</taxon>
        <taxon>Chytridiomycota</taxon>
        <taxon>Chytridiomycota incertae sedis</taxon>
        <taxon>Chytridiomycetes</taxon>
        <taxon>Rhizophydiales</taxon>
        <taxon>Rhizophydiales incertae sedis</taxon>
        <taxon>Batrachochytrium</taxon>
    </lineage>
</organism>
<evidence type="ECO:0000256" key="2">
    <source>
        <dbReference type="SAM" id="SignalP"/>
    </source>
</evidence>
<feature type="chain" id="PRO_5047325964" evidence="2">
    <location>
        <begin position="19"/>
        <end position="271"/>
    </location>
</feature>
<dbReference type="Proteomes" id="UP001648503">
    <property type="component" value="Unassembled WGS sequence"/>
</dbReference>
<evidence type="ECO:0000313" key="3">
    <source>
        <dbReference type="EMBL" id="KAH6597583.1"/>
    </source>
</evidence>